<dbReference type="EMBL" id="JAPMSZ010000009">
    <property type="protein sequence ID" value="KAJ5092379.1"/>
    <property type="molecule type" value="Genomic_DNA"/>
</dbReference>
<feature type="non-terminal residue" evidence="3">
    <location>
        <position position="1"/>
    </location>
</feature>
<dbReference type="PANTHER" id="PTHR21529:SF4">
    <property type="entry name" value="TPR AND ANKYRIN REPEAT-CONTAINING PROTEIN 1"/>
    <property type="match status" value="1"/>
</dbReference>
<evidence type="ECO:0000259" key="2">
    <source>
        <dbReference type="PROSITE" id="PS50103"/>
    </source>
</evidence>
<evidence type="ECO:0000256" key="1">
    <source>
        <dbReference type="PROSITE-ProRule" id="PRU00723"/>
    </source>
</evidence>
<organism evidence="3 4">
    <name type="scientific">Penicillium alfredii</name>
    <dbReference type="NCBI Taxonomy" id="1506179"/>
    <lineage>
        <taxon>Eukaryota</taxon>
        <taxon>Fungi</taxon>
        <taxon>Dikarya</taxon>
        <taxon>Ascomycota</taxon>
        <taxon>Pezizomycotina</taxon>
        <taxon>Eurotiomycetes</taxon>
        <taxon>Eurotiomycetidae</taxon>
        <taxon>Eurotiales</taxon>
        <taxon>Aspergillaceae</taxon>
        <taxon>Penicillium</taxon>
    </lineage>
</organism>
<keyword evidence="1" id="KW-0862">Zinc</keyword>
<evidence type="ECO:0000313" key="3">
    <source>
        <dbReference type="EMBL" id="KAJ5092379.1"/>
    </source>
</evidence>
<accession>A0A9W9F2H8</accession>
<dbReference type="GeneID" id="81396943"/>
<dbReference type="Proteomes" id="UP001141434">
    <property type="component" value="Unassembled WGS sequence"/>
</dbReference>
<gene>
    <name evidence="3" type="ORF">NUU61_007249</name>
</gene>
<keyword evidence="1" id="KW-0863">Zinc-finger</keyword>
<dbReference type="RefSeq" id="XP_056510574.1">
    <property type="nucleotide sequence ID" value="XM_056657774.1"/>
</dbReference>
<sequence>MGSQETPLTALLMQESDPGLHEYHHALAGIEKYYSRLHIAMGDDRIHDQLVLNPTQFLSRLKRSFEILKTKQLARPVSEGIFKGVVVPLIRPKETLLSSTQSVQLVGSALPMLLKHPSPYLRQVAEVLLSTEGLFHHLVADEKYTAMMKTWLLSKRNYLDLPLVTRIAEKLFAMSNDCSADHGTSTTFEKWNMVNHLMGELQALIHTYNENTQRSRQTENLPPLEKMKMLQLDDKKSNRAQHDCKGFTIPADILDKLRLLDCPILETGRGLTHALEYLHNRVIPSCMQVALESFPCRFCLDALTGNSEAFLSPLDPHTSEPAEVESKYDIFGKRVGLWKVLLSDNAMKSAKKLARAGDFARVEQKLRELASGKWKGKDLSQRVHLKKQKQKMQVPVLQVKVFRTVSILWQIDVGFYDELPWVQQQIVKGRSPFHHWWPPTYANTRSLANCLLETTMEQILAVQQSYQPEFIEHCLQRPMQETDGTFVPRQYGNVKATGSGQKGYTTAPKADQALIEMSSEDLYCDTLLVLLGKHTDQRFYGTDKFYNLTEPFLKFIMSTTGREEVPFDLSPEELDIVRHFTTSSLILGRSGTGKTTCLLYKILAKWRARESIPDEKCIRQLLLTRSSYLASKLETYAKSLIDTQSGVALTEKSNSGKPTSFFALKRGDFPFVCTYEQFLGVLEDTIRRSDRKDFLGDVSPSKSKKIDSSAAISKPRIVDFNIFKTEYWGSLSGMVPSACSPELLFAEIMGVIKGSNVSAKSLRSLTRGEYIGRNHKASPAFASEAERVKVYAAFERFEKQKKLRKEIDELDRLIRCCFEEIYVDEIQDLRCLDIVLLLSCLCDARGIHLAGDTAQCISKDSVFLFPEIKAMFYDYYDEVAKELKQPSVAKPVQFSLSKNYRSHQGILSFASWVMDLLWSGFPETIDKLAPEVGQTAGPKPIIFAGFDSSILSAKMIGLVKLNDQVADFGAEQVILVRDDTAKEKLQGQIGEIALVLTILESKGMEFDDVLVYDFFGSSGFGSSYRCLYLLARGDRSLFDSQKHAALCSELKHLYVAVTRARKQLWFMETNENAVEPIVQSLAAGDRLGLAELVKQKDEDVAEQVKVLRAGGSVDPERWLKRAAYLLHQKNFADALFCFKKANDSQGIAHAQACLYEQEGRSCRAARDFEGFTEYFKKAIVLFLKIGLLSEASGCFEALGQYDKVAELWKDQGEYQKASSFYEKGGFFANAAECHHVCGNHEQAVEVLRRGEQFDELITYIAQNRASLQVNTLLRYSRLCNILLRQGRISSNLRAITINMLGSDSDKEAFFKEFEMFDQLHLFYASKDRWIDHYELSVSTGDLYLAMDTLVFHKLFRQIQQNSMEAIFRHGLGEMVFSRAGLIHHKYKRDSRVLKASISTPLENIAVQCQLALDLVESLRDHSQDMNLAQLTDEILLDFLCLFMISFQLHLFSSSNVLERPIAVMFRAAKLVHDIGAEDKHAIDCLLLLCGILNASKQSRKPVVLHWSPLKTEDTSIEDLSFMDLLDRAKLWVRARFTAAFEKFFECASLFWKNESPIRCAHFLAQGSCPRQRRNECSYLHETPQPTWCQLRVTDLGSINELFARITPLYAQKSMNEGFSSKFLGHRKKWIMSLFEELLFVSPFEQSVTTIGFLRNCLQKDPEFQASAGCLENRLFYCIGNVKDWFKINSYSGLLEQVQLAHLLGPQIAFRYTKGVISKTRYVLSRSQSPDLNCALDGLVSIDAIHRGVIERRQQVFFAGVRDLLISIDKASTKSLSSFHAVFSVLEFVATYILCVANPGDAVVLPWSWTLFHLPPIMQTPFANPCKLTDSEKRSHAGCLMTIGLAFCRTLERVELAAHNHEIRFKCVNRNVPNEFITERAFDFLAIILLNLSYWLNPPTAYAEYGELWRRMQQMFCEPGTSEMPLTPAGLQKLRDDCIRTYKSYEGRDDLCVVVLRNDPQPTLQARVFLETKIPILSLYKLMEFYPMEGHQGIPRAANTTSATEEYSKQDLTRIINLQRRWRRVMHALKASRRMQATLQGQIILALEKASSAPSSFLPHVKPTSSLERIHRRKIIFTDGVAILGDMEKVSTSLRHLRELWRSRFDTSWDTSDLEELDTVHGHITHLEAKFQPLTEIWSVNGLVSAFVTTRAKELGLKARNAQRTLWALKQEVEVVRSKVQGSISSTTA</sequence>
<dbReference type="SUPFAM" id="SSF48452">
    <property type="entry name" value="TPR-like"/>
    <property type="match status" value="1"/>
</dbReference>
<keyword evidence="4" id="KW-1185">Reference proteome</keyword>
<feature type="zinc finger region" description="C3H1-type" evidence="1">
    <location>
        <begin position="1553"/>
        <end position="1583"/>
    </location>
</feature>
<name>A0A9W9F2H8_9EURO</name>
<dbReference type="InterPro" id="IPR000571">
    <property type="entry name" value="Znf_CCCH"/>
</dbReference>
<dbReference type="Gene3D" id="3.40.50.300">
    <property type="entry name" value="P-loop containing nucleotide triphosphate hydrolases"/>
    <property type="match status" value="2"/>
</dbReference>
<dbReference type="InterPro" id="IPR039904">
    <property type="entry name" value="TRANK1"/>
</dbReference>
<evidence type="ECO:0000313" key="4">
    <source>
        <dbReference type="Proteomes" id="UP001141434"/>
    </source>
</evidence>
<dbReference type="InterPro" id="IPR011990">
    <property type="entry name" value="TPR-like_helical_dom_sf"/>
</dbReference>
<protein>
    <recommendedName>
        <fullName evidence="2">C3H1-type domain-containing protein</fullName>
    </recommendedName>
</protein>
<keyword evidence="1" id="KW-0479">Metal-binding</keyword>
<dbReference type="SUPFAM" id="SSF52540">
    <property type="entry name" value="P-loop containing nucleoside triphosphate hydrolases"/>
    <property type="match status" value="1"/>
</dbReference>
<dbReference type="Gene3D" id="1.25.40.10">
    <property type="entry name" value="Tetratricopeptide repeat domain"/>
    <property type="match status" value="1"/>
</dbReference>
<dbReference type="InterPro" id="IPR027417">
    <property type="entry name" value="P-loop_NTPase"/>
</dbReference>
<dbReference type="GO" id="GO:0008270">
    <property type="term" value="F:zinc ion binding"/>
    <property type="evidence" value="ECO:0007669"/>
    <property type="project" value="UniProtKB-KW"/>
</dbReference>
<comment type="caution">
    <text evidence="3">The sequence shown here is derived from an EMBL/GenBank/DDBJ whole genome shotgun (WGS) entry which is preliminary data.</text>
</comment>
<reference evidence="3" key="1">
    <citation type="submission" date="2022-11" db="EMBL/GenBank/DDBJ databases">
        <authorList>
            <person name="Petersen C."/>
        </authorList>
    </citation>
    <scope>NUCLEOTIDE SEQUENCE</scope>
    <source>
        <strain evidence="3">IBT 34128</strain>
    </source>
</reference>
<reference evidence="3" key="2">
    <citation type="journal article" date="2023" name="IMA Fungus">
        <title>Comparative genomic study of the Penicillium genus elucidates a diverse pangenome and 15 lateral gene transfer events.</title>
        <authorList>
            <person name="Petersen C."/>
            <person name="Sorensen T."/>
            <person name="Nielsen M.R."/>
            <person name="Sondergaard T.E."/>
            <person name="Sorensen J.L."/>
            <person name="Fitzpatrick D.A."/>
            <person name="Frisvad J.C."/>
            <person name="Nielsen K.L."/>
        </authorList>
    </citation>
    <scope>NUCLEOTIDE SEQUENCE</scope>
    <source>
        <strain evidence="3">IBT 34128</strain>
    </source>
</reference>
<dbReference type="PROSITE" id="PS50103">
    <property type="entry name" value="ZF_C3H1"/>
    <property type="match status" value="1"/>
</dbReference>
<feature type="domain" description="C3H1-type" evidence="2">
    <location>
        <begin position="1553"/>
        <end position="1583"/>
    </location>
</feature>
<dbReference type="PANTHER" id="PTHR21529">
    <property type="entry name" value="MAMMARY TURMOR VIRUS RECEPTOR HOMOLOG 1, 2 MTVR1, 2"/>
    <property type="match status" value="1"/>
</dbReference>
<dbReference type="OrthoDB" id="3156807at2759"/>
<proteinExistence type="predicted"/>